<evidence type="ECO:0000256" key="2">
    <source>
        <dbReference type="ARBA" id="ARBA00023002"/>
    </source>
</evidence>
<dbReference type="InterPro" id="IPR002347">
    <property type="entry name" value="SDR_fam"/>
</dbReference>
<dbReference type="Pfam" id="PF13561">
    <property type="entry name" value="adh_short_C2"/>
    <property type="match status" value="1"/>
</dbReference>
<dbReference type="KEGG" id="hir:HETIRDRAFT_103744"/>
<dbReference type="PANTHER" id="PTHR24321">
    <property type="entry name" value="DEHYDROGENASES, SHORT CHAIN"/>
    <property type="match status" value="1"/>
</dbReference>
<keyword evidence="4" id="KW-1185">Reference proteome</keyword>
<dbReference type="Gene3D" id="3.40.50.720">
    <property type="entry name" value="NAD(P)-binding Rossmann-like Domain"/>
    <property type="match status" value="1"/>
</dbReference>
<dbReference type="OrthoDB" id="10253736at2759"/>
<sequence>MDLDLKGVHVLVTGASGGIGLDITRIFLEQGANVTAHFRSSDATLQPLREVYDFERLRTARASLSHEPDVQVLLDSISSSNSSFGPVEILIVNHGAYTSADVPLQDMTLQQWNDTMNGNLTSSFLVAREYLRGLSRGIMSRGKGARFGERAAIILVGSTAGKYGEAGHADYSACKSAIMYGLTMSLKNEIVKIAPNARVNCIAPGWTKTPMAEEALQQPMTVYRALATTPLKKVAEPEDIANQIVLLASSKVSGHVTGQVLMIEGGMEGRLLNMPKDLELPGEV</sequence>
<dbReference type="PANTHER" id="PTHR24321:SF8">
    <property type="entry name" value="ESTRADIOL 17-BETA-DEHYDROGENASE 8-RELATED"/>
    <property type="match status" value="1"/>
</dbReference>
<organism evidence="3 4">
    <name type="scientific">Heterobasidion irregulare (strain TC 32-1)</name>
    <dbReference type="NCBI Taxonomy" id="747525"/>
    <lineage>
        <taxon>Eukaryota</taxon>
        <taxon>Fungi</taxon>
        <taxon>Dikarya</taxon>
        <taxon>Basidiomycota</taxon>
        <taxon>Agaricomycotina</taxon>
        <taxon>Agaricomycetes</taxon>
        <taxon>Russulales</taxon>
        <taxon>Bondarzewiaceae</taxon>
        <taxon>Heterobasidion</taxon>
        <taxon>Heterobasidion annosum species complex</taxon>
    </lineage>
</organism>
<dbReference type="PRINTS" id="PR00081">
    <property type="entry name" value="GDHRDH"/>
</dbReference>
<evidence type="ECO:0000313" key="4">
    <source>
        <dbReference type="Proteomes" id="UP000030671"/>
    </source>
</evidence>
<dbReference type="InterPro" id="IPR036291">
    <property type="entry name" value="NAD(P)-bd_dom_sf"/>
</dbReference>
<accession>W4K1D5</accession>
<reference evidence="3 4" key="1">
    <citation type="journal article" date="2012" name="New Phytol.">
        <title>Insight into trade-off between wood decay and parasitism from the genome of a fungal forest pathogen.</title>
        <authorList>
            <person name="Olson A."/>
            <person name="Aerts A."/>
            <person name="Asiegbu F."/>
            <person name="Belbahri L."/>
            <person name="Bouzid O."/>
            <person name="Broberg A."/>
            <person name="Canback B."/>
            <person name="Coutinho P.M."/>
            <person name="Cullen D."/>
            <person name="Dalman K."/>
            <person name="Deflorio G."/>
            <person name="van Diepen L.T."/>
            <person name="Dunand C."/>
            <person name="Duplessis S."/>
            <person name="Durling M."/>
            <person name="Gonthier P."/>
            <person name="Grimwood J."/>
            <person name="Fossdal C.G."/>
            <person name="Hansson D."/>
            <person name="Henrissat B."/>
            <person name="Hietala A."/>
            <person name="Himmelstrand K."/>
            <person name="Hoffmeister D."/>
            <person name="Hogberg N."/>
            <person name="James T.Y."/>
            <person name="Karlsson M."/>
            <person name="Kohler A."/>
            <person name="Kues U."/>
            <person name="Lee Y.H."/>
            <person name="Lin Y.C."/>
            <person name="Lind M."/>
            <person name="Lindquist E."/>
            <person name="Lombard V."/>
            <person name="Lucas S."/>
            <person name="Lunden K."/>
            <person name="Morin E."/>
            <person name="Murat C."/>
            <person name="Park J."/>
            <person name="Raffaello T."/>
            <person name="Rouze P."/>
            <person name="Salamov A."/>
            <person name="Schmutz J."/>
            <person name="Solheim H."/>
            <person name="Stahlberg J."/>
            <person name="Velez H."/>
            <person name="de Vries R.P."/>
            <person name="Wiebenga A."/>
            <person name="Woodward S."/>
            <person name="Yakovlev I."/>
            <person name="Garbelotto M."/>
            <person name="Martin F."/>
            <person name="Grigoriev I.V."/>
            <person name="Stenlid J."/>
        </authorList>
    </citation>
    <scope>NUCLEOTIDE SEQUENCE [LARGE SCALE GENOMIC DNA]</scope>
    <source>
        <strain evidence="3 4">TC 32-1</strain>
    </source>
</reference>
<proteinExistence type="inferred from homology"/>
<dbReference type="AlphaFoldDB" id="W4K1D5"/>
<dbReference type="Proteomes" id="UP000030671">
    <property type="component" value="Unassembled WGS sequence"/>
</dbReference>
<dbReference type="EMBL" id="KI925460">
    <property type="protein sequence ID" value="ETW79622.1"/>
    <property type="molecule type" value="Genomic_DNA"/>
</dbReference>
<dbReference type="GO" id="GO:0016491">
    <property type="term" value="F:oxidoreductase activity"/>
    <property type="evidence" value="ECO:0007669"/>
    <property type="project" value="UniProtKB-KW"/>
</dbReference>
<comment type="similarity">
    <text evidence="1">Belongs to the short-chain dehydrogenases/reductases (SDR) family.</text>
</comment>
<protein>
    <submittedName>
        <fullName evidence="3">Uncharacterized protein</fullName>
    </submittedName>
</protein>
<dbReference type="RefSeq" id="XP_009548190.1">
    <property type="nucleotide sequence ID" value="XM_009549895.1"/>
</dbReference>
<gene>
    <name evidence="3" type="ORF">HETIRDRAFT_103744</name>
</gene>
<dbReference type="HOGENOM" id="CLU_010194_1_3_1"/>
<name>W4K1D5_HETIT</name>
<dbReference type="InParanoid" id="W4K1D5"/>
<dbReference type="SUPFAM" id="SSF51735">
    <property type="entry name" value="NAD(P)-binding Rossmann-fold domains"/>
    <property type="match status" value="1"/>
</dbReference>
<dbReference type="eggNOG" id="KOG1200">
    <property type="taxonomic scope" value="Eukaryota"/>
</dbReference>
<dbReference type="GeneID" id="20665931"/>
<keyword evidence="2" id="KW-0560">Oxidoreductase</keyword>
<evidence type="ECO:0000256" key="1">
    <source>
        <dbReference type="ARBA" id="ARBA00006484"/>
    </source>
</evidence>
<evidence type="ECO:0000313" key="3">
    <source>
        <dbReference type="EMBL" id="ETW79622.1"/>
    </source>
</evidence>